<dbReference type="RefSeq" id="WP_316777452.1">
    <property type="nucleotide sequence ID" value="NZ_JASMWN010000011.1"/>
</dbReference>
<evidence type="ECO:0000256" key="1">
    <source>
        <dbReference type="SAM" id="SignalP"/>
    </source>
</evidence>
<organism evidence="2 3">
    <name type="scientific">Sedimentitalea todarodis</name>
    <dbReference type="NCBI Taxonomy" id="1631240"/>
    <lineage>
        <taxon>Bacteria</taxon>
        <taxon>Pseudomonadati</taxon>
        <taxon>Pseudomonadota</taxon>
        <taxon>Alphaproteobacteria</taxon>
        <taxon>Rhodobacterales</taxon>
        <taxon>Paracoccaceae</taxon>
        <taxon>Sedimentitalea</taxon>
    </lineage>
</organism>
<name>A0ABU3VFJ9_9RHOB</name>
<dbReference type="Proteomes" id="UP001255416">
    <property type="component" value="Unassembled WGS sequence"/>
</dbReference>
<feature type="signal peptide" evidence="1">
    <location>
        <begin position="1"/>
        <end position="20"/>
    </location>
</feature>
<dbReference type="EMBL" id="JASMWN010000011">
    <property type="protein sequence ID" value="MDU9004958.1"/>
    <property type="molecule type" value="Genomic_DNA"/>
</dbReference>
<gene>
    <name evidence="2" type="ORF">QO231_13980</name>
</gene>
<feature type="chain" id="PRO_5045056956" description="Cellulose biosynthesis protein BcsS" evidence="1">
    <location>
        <begin position="21"/>
        <end position="221"/>
    </location>
</feature>
<keyword evidence="1" id="KW-0732">Signal</keyword>
<sequence>MRFAIAALLVCAVCAPPVQAGAWLREHKDVFLSFGSTIRGNRVTLPDYETKLYAEYGLLPRMTLGFDLNDIRAKSAHALLFARFPLGRAEHRTRYAVELGIGKHRYQMQWAPMYKATLAIGRGFESRWGNGWMGAELAYEVRTGLPEPTVKLDLVAGLSSGPRIRPLIKLETAHVAGKPLSWALTPGIMFDVSKSTWVLGVEGRSTTQRTIGLTFNIWRSF</sequence>
<proteinExistence type="predicted"/>
<comment type="caution">
    <text evidence="2">The sequence shown here is derived from an EMBL/GenBank/DDBJ whole genome shotgun (WGS) entry which is preliminary data.</text>
</comment>
<evidence type="ECO:0000313" key="2">
    <source>
        <dbReference type="EMBL" id="MDU9004958.1"/>
    </source>
</evidence>
<accession>A0ABU3VFJ9</accession>
<keyword evidence="3" id="KW-1185">Reference proteome</keyword>
<evidence type="ECO:0008006" key="4">
    <source>
        <dbReference type="Google" id="ProtNLM"/>
    </source>
</evidence>
<reference evidence="3" key="1">
    <citation type="submission" date="2023-05" db="EMBL/GenBank/DDBJ databases">
        <title>Sedimentitalea sp. nov. JM2-8.</title>
        <authorList>
            <person name="Huang J."/>
        </authorList>
    </citation>
    <scope>NUCLEOTIDE SEQUENCE [LARGE SCALE GENOMIC DNA]</scope>
    <source>
        <strain evidence="3">KHS03</strain>
    </source>
</reference>
<evidence type="ECO:0000313" key="3">
    <source>
        <dbReference type="Proteomes" id="UP001255416"/>
    </source>
</evidence>
<protein>
    <recommendedName>
        <fullName evidence="4">Cellulose biosynthesis protein BcsS</fullName>
    </recommendedName>
</protein>